<dbReference type="GO" id="GO:0043952">
    <property type="term" value="P:protein transport by the Sec complex"/>
    <property type="evidence" value="ECO:0007669"/>
    <property type="project" value="TreeGrafter"/>
</dbReference>
<dbReference type="InterPro" id="IPR014018">
    <property type="entry name" value="SecA_motor_DEAD"/>
</dbReference>
<evidence type="ECO:0000256" key="11">
    <source>
        <dbReference type="SAM" id="MobiDB-lite"/>
    </source>
</evidence>
<dbReference type="AlphaFoldDB" id="A0A5B9M9S1"/>
<dbReference type="InterPro" id="IPR027417">
    <property type="entry name" value="P-loop_NTPase"/>
</dbReference>
<dbReference type="Pfam" id="PF01043">
    <property type="entry name" value="SecA_PP_bind"/>
    <property type="match status" value="1"/>
</dbReference>
<dbReference type="InterPro" id="IPR011115">
    <property type="entry name" value="SecA_DEAD"/>
</dbReference>
<dbReference type="SMART" id="SM00958">
    <property type="entry name" value="SecA_PP_bind"/>
    <property type="match status" value="1"/>
</dbReference>
<dbReference type="CDD" id="cd17928">
    <property type="entry name" value="DEXDc_SecA"/>
    <property type="match status" value="1"/>
</dbReference>
<dbReference type="PROSITE" id="PS01312">
    <property type="entry name" value="SECA"/>
    <property type="match status" value="1"/>
</dbReference>
<comment type="catalytic activity">
    <reaction evidence="10">
        <text>ATP + H2O + cellular proteinSide 1 = ADP + phosphate + cellular proteinSide 2.</text>
        <dbReference type="EC" id="7.4.2.8"/>
    </reaction>
</comment>
<dbReference type="GO" id="GO:0006605">
    <property type="term" value="P:protein targeting"/>
    <property type="evidence" value="ECO:0007669"/>
    <property type="project" value="UniProtKB-UniRule"/>
</dbReference>
<reference evidence="15 16" key="1">
    <citation type="submission" date="2019-02" db="EMBL/GenBank/DDBJ databases">
        <title>Planctomycetal bacteria perform biofilm scaping via a novel small molecule.</title>
        <authorList>
            <person name="Jeske O."/>
            <person name="Boedeker C."/>
            <person name="Wiegand S."/>
            <person name="Breitling P."/>
            <person name="Kallscheuer N."/>
            <person name="Jogler M."/>
            <person name="Rohde M."/>
            <person name="Petersen J."/>
            <person name="Medema M.H."/>
            <person name="Surup F."/>
            <person name="Jogler C."/>
        </authorList>
    </citation>
    <scope>NUCLEOTIDE SEQUENCE [LARGE SCALE GENOMIC DNA]</scope>
    <source>
        <strain evidence="15 16">Mal15</strain>
    </source>
</reference>
<keyword evidence="1 10" id="KW-0813">Transport</keyword>
<keyword evidence="8 10" id="KW-0811">Translocation</keyword>
<dbReference type="Gene3D" id="3.90.1440.10">
    <property type="entry name" value="SecA, preprotein cross-linking domain"/>
    <property type="match status" value="1"/>
</dbReference>
<dbReference type="GO" id="GO:0005886">
    <property type="term" value="C:plasma membrane"/>
    <property type="evidence" value="ECO:0007669"/>
    <property type="project" value="UniProtKB-SubCell"/>
</dbReference>
<evidence type="ECO:0000259" key="13">
    <source>
        <dbReference type="PROSITE" id="PS51194"/>
    </source>
</evidence>
<dbReference type="PRINTS" id="PR00906">
    <property type="entry name" value="SECA"/>
</dbReference>
<feature type="domain" description="Helicase ATP-binding" evidence="12">
    <location>
        <begin position="220"/>
        <end position="378"/>
    </location>
</feature>
<comment type="similarity">
    <text evidence="10">Belongs to the SecA family.</text>
</comment>
<dbReference type="GO" id="GO:0005524">
    <property type="term" value="F:ATP binding"/>
    <property type="evidence" value="ECO:0007669"/>
    <property type="project" value="UniProtKB-UniRule"/>
</dbReference>
<keyword evidence="9 10" id="KW-0472">Membrane</keyword>
<keyword evidence="5 10" id="KW-0067">ATP-binding</keyword>
<comment type="subunit">
    <text evidence="10">Monomer and homodimer. Part of the essential Sec protein translocation apparatus which comprises SecA, SecYEG and auxiliary proteins SecDF. Other proteins may also be involved.</text>
</comment>
<dbReference type="HAMAP" id="MF_01382">
    <property type="entry name" value="SecA"/>
    <property type="match status" value="1"/>
</dbReference>
<gene>
    <name evidence="10" type="primary">secA</name>
    <name evidence="15" type="ORF">Mal15_14730</name>
</gene>
<dbReference type="InterPro" id="IPR020937">
    <property type="entry name" value="SecA_CS"/>
</dbReference>
<dbReference type="EMBL" id="CP036264">
    <property type="protein sequence ID" value="QEF97433.1"/>
    <property type="molecule type" value="Genomic_DNA"/>
</dbReference>
<feature type="domain" description="SecA family profile" evidence="14">
    <location>
        <begin position="134"/>
        <end position="732"/>
    </location>
</feature>
<feature type="binding site" evidence="10">
    <location>
        <position position="218"/>
    </location>
    <ligand>
        <name>ATP</name>
        <dbReference type="ChEBI" id="CHEBI:30616"/>
    </ligand>
</feature>
<comment type="function">
    <text evidence="10">Part of the Sec protein translocase complex. Interacts with the SecYEG preprotein conducting channel. Has a central role in coupling the hydrolysis of ATP to the transfer of proteins into and across the cell membrane, serving as an ATP-driven molecular motor driving the stepwise translocation of polypeptide chains across the membrane.</text>
</comment>
<dbReference type="SUPFAM" id="SSF52540">
    <property type="entry name" value="P-loop containing nucleoside triphosphate hydrolases"/>
    <property type="match status" value="2"/>
</dbReference>
<evidence type="ECO:0000256" key="10">
    <source>
        <dbReference type="HAMAP-Rule" id="MF_01382"/>
    </source>
</evidence>
<dbReference type="InterPro" id="IPR011130">
    <property type="entry name" value="SecA_preprotein_X-link_dom"/>
</dbReference>
<sequence length="780" mass="86295">MTDQDTGRDDVRSGRQPDSIDSADPPIVPPAKSGQTIVQPPAAEQTRATEQADADVDRNSDAEADTASGTAPVDTAPGSQPTPTPPADPTPSAEAAERKVVQPTEIIPADTSPSPAGGAPPATIAPERFQTVGTKSMSIFSGGGFHPKMVRWKRMLAEIGELEPTLKPESDSDLRKRSLALRYRAMAGEKLGKLLPEAYALVREAGRRALGMRHYDVQMIGGISLFESHIAEMQTGEGKTLTATLPLYLHSLVGKGAHLATVNDYLAKRDAEWMTPIYTMLGVSVGIIQTPDDQGSRRKSYGSAVTYGTAKEFGFDFLRDRLLLRAQNRIQTEMLGDGGGGFSDSGDKPVMRGMHFCLVDEADSILIDEARTPLIIGSIEDTVRDQIVETYRWASEHASEYELDEHFTIDDDTKQYELTARGRQKVRALPKSNLVRTMGLVDLYEYTERAIKVFREFLLDRQYVVRPGDKGVDEIVIVDEFTGRLAEGRKWRDGIHQAIEAKENLEISVPTGQAARITVQDLFLRYNHLAGMTGTAATSARELRRIYRTPVLRVPTNRPPQRKRLADRVFGSMDSKFKAIVDEVKTIHETGRPVLIGTRSIDKSEILSRMLQAIGIEHQVLNANNVAMEAEIVADAGQHGRVTVATNMAGRGTDIKLSDEIVDLGGMHVICTELHDAARIDRQLIGRCGRQGDPGSYRQYLSLDDDILKGGLGPDKAEKLKARGERLTSSVDSYAKLFRRAQRKVEKKHFRDRMVLLHHEKERKKMQREIGQDPYLDTPD</sequence>
<feature type="compositionally biased region" description="Low complexity" evidence="11">
    <location>
        <begin position="108"/>
        <end position="125"/>
    </location>
</feature>
<dbReference type="SMART" id="SM00957">
    <property type="entry name" value="SecA_DEAD"/>
    <property type="match status" value="1"/>
</dbReference>
<dbReference type="GO" id="GO:0005829">
    <property type="term" value="C:cytosol"/>
    <property type="evidence" value="ECO:0007669"/>
    <property type="project" value="TreeGrafter"/>
</dbReference>
<dbReference type="PROSITE" id="PS51192">
    <property type="entry name" value="HELICASE_ATP_BIND_1"/>
    <property type="match status" value="1"/>
</dbReference>
<evidence type="ECO:0000313" key="15">
    <source>
        <dbReference type="EMBL" id="QEF97433.1"/>
    </source>
</evidence>
<proteinExistence type="inferred from homology"/>
<dbReference type="FunFam" id="3.40.50.300:FF:000429">
    <property type="entry name" value="Preprotein translocase subunit SecA"/>
    <property type="match status" value="1"/>
</dbReference>
<keyword evidence="16" id="KW-1185">Reference proteome</keyword>
<evidence type="ECO:0000256" key="1">
    <source>
        <dbReference type="ARBA" id="ARBA00022448"/>
    </source>
</evidence>
<keyword evidence="2 10" id="KW-1003">Cell membrane</keyword>
<evidence type="ECO:0000256" key="7">
    <source>
        <dbReference type="ARBA" id="ARBA00022967"/>
    </source>
</evidence>
<protein>
    <recommendedName>
        <fullName evidence="10">Protein translocase subunit SecA</fullName>
        <ecNumber evidence="10">7.4.2.8</ecNumber>
    </recommendedName>
</protein>
<keyword evidence="6 10" id="KW-0653">Protein transport</keyword>
<evidence type="ECO:0000256" key="5">
    <source>
        <dbReference type="ARBA" id="ARBA00022840"/>
    </source>
</evidence>
<evidence type="ECO:0000259" key="12">
    <source>
        <dbReference type="PROSITE" id="PS51192"/>
    </source>
</evidence>
<dbReference type="GO" id="GO:0031522">
    <property type="term" value="C:cell envelope Sec protein transport complex"/>
    <property type="evidence" value="ECO:0007669"/>
    <property type="project" value="TreeGrafter"/>
</dbReference>
<keyword evidence="4 10" id="KW-0547">Nucleotide-binding</keyword>
<feature type="region of interest" description="Disordered" evidence="11">
    <location>
        <begin position="1"/>
        <end position="125"/>
    </location>
</feature>
<comment type="subcellular location">
    <subcellularLocation>
        <location evidence="10">Cell membrane</location>
        <topology evidence="10">Peripheral membrane protein</topology>
        <orientation evidence="10">Cytoplasmic side</orientation>
    </subcellularLocation>
    <subcellularLocation>
        <location evidence="10">Cytoplasm</location>
    </subcellularLocation>
    <text evidence="10">Distribution is 50-50.</text>
</comment>
<dbReference type="GO" id="GO:0065002">
    <property type="term" value="P:intracellular protein transmembrane transport"/>
    <property type="evidence" value="ECO:0007669"/>
    <property type="project" value="UniProtKB-UniRule"/>
</dbReference>
<dbReference type="InterPro" id="IPR001650">
    <property type="entry name" value="Helicase_C-like"/>
</dbReference>
<evidence type="ECO:0000256" key="9">
    <source>
        <dbReference type="ARBA" id="ARBA00023136"/>
    </source>
</evidence>
<evidence type="ECO:0000259" key="14">
    <source>
        <dbReference type="PROSITE" id="PS51196"/>
    </source>
</evidence>
<dbReference type="InterPro" id="IPR000185">
    <property type="entry name" value="SecA"/>
</dbReference>
<dbReference type="GO" id="GO:0008564">
    <property type="term" value="F:protein-exporting ATPase activity"/>
    <property type="evidence" value="ECO:0007669"/>
    <property type="project" value="UniProtKB-EC"/>
</dbReference>
<dbReference type="CDD" id="cd18803">
    <property type="entry name" value="SF2_C_secA"/>
    <property type="match status" value="1"/>
</dbReference>
<feature type="compositionally biased region" description="Basic and acidic residues" evidence="11">
    <location>
        <begin position="1"/>
        <end position="15"/>
    </location>
</feature>
<feature type="domain" description="Helicase C-terminal" evidence="13">
    <location>
        <begin position="576"/>
        <end position="735"/>
    </location>
</feature>
<dbReference type="Gene3D" id="3.40.50.300">
    <property type="entry name" value="P-loop containing nucleotide triphosphate hydrolases"/>
    <property type="match status" value="2"/>
</dbReference>
<dbReference type="Pfam" id="PF21090">
    <property type="entry name" value="P-loop_SecA"/>
    <property type="match status" value="1"/>
</dbReference>
<evidence type="ECO:0000313" key="16">
    <source>
        <dbReference type="Proteomes" id="UP000321353"/>
    </source>
</evidence>
<dbReference type="PANTHER" id="PTHR30612:SF0">
    <property type="entry name" value="CHLOROPLAST PROTEIN-TRANSPORTING ATPASE"/>
    <property type="match status" value="1"/>
</dbReference>
<evidence type="ECO:0000256" key="4">
    <source>
        <dbReference type="ARBA" id="ARBA00022741"/>
    </source>
</evidence>
<evidence type="ECO:0000256" key="8">
    <source>
        <dbReference type="ARBA" id="ARBA00023010"/>
    </source>
</evidence>
<name>A0A5B9M9S1_9BACT</name>
<feature type="compositionally biased region" description="Pro residues" evidence="11">
    <location>
        <begin position="80"/>
        <end position="89"/>
    </location>
</feature>
<dbReference type="Pfam" id="PF07517">
    <property type="entry name" value="SecA_DEAD"/>
    <property type="match status" value="1"/>
</dbReference>
<dbReference type="PROSITE" id="PS51196">
    <property type="entry name" value="SECA_MOTOR_DEAD"/>
    <property type="match status" value="1"/>
</dbReference>
<dbReference type="EC" id="7.4.2.8" evidence="10"/>
<keyword evidence="3 10" id="KW-0963">Cytoplasm</keyword>
<dbReference type="InterPro" id="IPR044722">
    <property type="entry name" value="SecA_SF2_C"/>
</dbReference>
<accession>A0A5B9M9S1</accession>
<dbReference type="InterPro" id="IPR014001">
    <property type="entry name" value="Helicase_ATP-bd"/>
</dbReference>
<evidence type="ECO:0000256" key="3">
    <source>
        <dbReference type="ARBA" id="ARBA00022490"/>
    </source>
</evidence>
<dbReference type="GO" id="GO:0017038">
    <property type="term" value="P:protein import"/>
    <property type="evidence" value="ECO:0007669"/>
    <property type="project" value="InterPro"/>
</dbReference>
<evidence type="ECO:0000256" key="6">
    <source>
        <dbReference type="ARBA" id="ARBA00022927"/>
    </source>
</evidence>
<dbReference type="KEGG" id="smam:Mal15_14730"/>
<dbReference type="InterPro" id="IPR036670">
    <property type="entry name" value="SecA_X-link_sf"/>
</dbReference>
<dbReference type="Proteomes" id="UP000321353">
    <property type="component" value="Chromosome"/>
</dbReference>
<feature type="binding site" evidence="10">
    <location>
        <begin position="236"/>
        <end position="240"/>
    </location>
    <ligand>
        <name>ATP</name>
        <dbReference type="ChEBI" id="CHEBI:30616"/>
    </ligand>
</feature>
<keyword evidence="7 10" id="KW-1278">Translocase</keyword>
<dbReference type="PROSITE" id="PS51194">
    <property type="entry name" value="HELICASE_CTER"/>
    <property type="match status" value="1"/>
</dbReference>
<dbReference type="PANTHER" id="PTHR30612">
    <property type="entry name" value="SECA INNER MEMBRANE COMPONENT OF SEC PROTEIN SECRETION SYSTEM"/>
    <property type="match status" value="1"/>
</dbReference>
<feature type="binding site" evidence="10">
    <location>
        <position position="654"/>
    </location>
    <ligand>
        <name>ATP</name>
        <dbReference type="ChEBI" id="CHEBI:30616"/>
    </ligand>
</feature>
<dbReference type="SUPFAM" id="SSF81767">
    <property type="entry name" value="Pre-protein crosslinking domain of SecA"/>
    <property type="match status" value="1"/>
</dbReference>
<evidence type="ECO:0000256" key="2">
    <source>
        <dbReference type="ARBA" id="ARBA00022475"/>
    </source>
</evidence>
<organism evidence="15 16">
    <name type="scientific">Stieleria maiorica</name>
    <dbReference type="NCBI Taxonomy" id="2795974"/>
    <lineage>
        <taxon>Bacteria</taxon>
        <taxon>Pseudomonadati</taxon>
        <taxon>Planctomycetota</taxon>
        <taxon>Planctomycetia</taxon>
        <taxon>Pirellulales</taxon>
        <taxon>Pirellulaceae</taxon>
        <taxon>Stieleria</taxon>
    </lineage>
</organism>